<gene>
    <name evidence="1" type="ORF">VTL71DRAFT_3058</name>
</gene>
<evidence type="ECO:0000313" key="1">
    <source>
        <dbReference type="EMBL" id="KAL2065388.1"/>
    </source>
</evidence>
<proteinExistence type="predicted"/>
<reference evidence="1 2" key="1">
    <citation type="journal article" date="2024" name="Commun. Biol.">
        <title>Comparative genomic analysis of thermophilic fungi reveals convergent evolutionary adaptations and gene losses.</title>
        <authorList>
            <person name="Steindorff A.S."/>
            <person name="Aguilar-Pontes M.V."/>
            <person name="Robinson A.J."/>
            <person name="Andreopoulos B."/>
            <person name="LaButti K."/>
            <person name="Kuo A."/>
            <person name="Mondo S."/>
            <person name="Riley R."/>
            <person name="Otillar R."/>
            <person name="Haridas S."/>
            <person name="Lipzen A."/>
            <person name="Grimwood J."/>
            <person name="Schmutz J."/>
            <person name="Clum A."/>
            <person name="Reid I.D."/>
            <person name="Moisan M.C."/>
            <person name="Butler G."/>
            <person name="Nguyen T.T.M."/>
            <person name="Dewar K."/>
            <person name="Conant G."/>
            <person name="Drula E."/>
            <person name="Henrissat B."/>
            <person name="Hansel C."/>
            <person name="Singer S."/>
            <person name="Hutchinson M.I."/>
            <person name="de Vries R.P."/>
            <person name="Natvig D.O."/>
            <person name="Powell A.J."/>
            <person name="Tsang A."/>
            <person name="Grigoriev I.V."/>
        </authorList>
    </citation>
    <scope>NUCLEOTIDE SEQUENCE [LARGE SCALE GENOMIC DNA]</scope>
    <source>
        <strain evidence="1 2">CBS 494.80</strain>
    </source>
</reference>
<accession>A0ABR4C620</accession>
<dbReference type="EMBL" id="JAZHXI010000012">
    <property type="protein sequence ID" value="KAL2065388.1"/>
    <property type="molecule type" value="Genomic_DNA"/>
</dbReference>
<comment type="caution">
    <text evidence="1">The sequence shown here is derived from an EMBL/GenBank/DDBJ whole genome shotgun (WGS) entry which is preliminary data.</text>
</comment>
<sequence>MRAYASSTKTASVGATT</sequence>
<keyword evidence="2" id="KW-1185">Reference proteome</keyword>
<evidence type="ECO:0000313" key="2">
    <source>
        <dbReference type="Proteomes" id="UP001595075"/>
    </source>
</evidence>
<organism evidence="1 2">
    <name type="scientific">Oculimacula yallundae</name>
    <dbReference type="NCBI Taxonomy" id="86028"/>
    <lineage>
        <taxon>Eukaryota</taxon>
        <taxon>Fungi</taxon>
        <taxon>Dikarya</taxon>
        <taxon>Ascomycota</taxon>
        <taxon>Pezizomycotina</taxon>
        <taxon>Leotiomycetes</taxon>
        <taxon>Helotiales</taxon>
        <taxon>Ploettnerulaceae</taxon>
        <taxon>Oculimacula</taxon>
    </lineage>
</organism>
<name>A0ABR4C620_9HELO</name>
<protein>
    <submittedName>
        <fullName evidence="1">Uncharacterized protein</fullName>
    </submittedName>
</protein>
<dbReference type="Proteomes" id="UP001595075">
    <property type="component" value="Unassembled WGS sequence"/>
</dbReference>